<dbReference type="InterPro" id="IPR002048">
    <property type="entry name" value="EF_hand_dom"/>
</dbReference>
<dbReference type="FunFam" id="1.20.58.60:FF:000001">
    <property type="entry name" value="Microtubule-actin cross-linking factor 1"/>
    <property type="match status" value="1"/>
</dbReference>
<evidence type="ECO:0000313" key="2">
    <source>
        <dbReference type="Ensembl" id="ENSOSUP00000001119.1"/>
    </source>
</evidence>
<dbReference type="AlphaFoldDB" id="A0A8C8A9M3"/>
<dbReference type="PANTHER" id="PTHR23169">
    <property type="entry name" value="ENVOPLAKIN"/>
    <property type="match status" value="1"/>
</dbReference>
<dbReference type="GO" id="GO:0005737">
    <property type="term" value="C:cytoplasm"/>
    <property type="evidence" value="ECO:0007669"/>
    <property type="project" value="TreeGrafter"/>
</dbReference>
<evidence type="ECO:0000259" key="1">
    <source>
        <dbReference type="PROSITE" id="PS50222"/>
    </source>
</evidence>
<reference evidence="2" key="1">
    <citation type="submission" date="2025-08" db="UniProtKB">
        <authorList>
            <consortium name="Ensembl"/>
        </authorList>
    </citation>
    <scope>IDENTIFICATION</scope>
</reference>
<dbReference type="GO" id="GO:0042060">
    <property type="term" value="P:wound healing"/>
    <property type="evidence" value="ECO:0007669"/>
    <property type="project" value="TreeGrafter"/>
</dbReference>
<dbReference type="InterPro" id="IPR002017">
    <property type="entry name" value="Spectrin_repeat"/>
</dbReference>
<dbReference type="Proteomes" id="UP000694552">
    <property type="component" value="Unplaced"/>
</dbReference>
<dbReference type="InterPro" id="IPR018159">
    <property type="entry name" value="Spectrin/alpha-actinin"/>
</dbReference>
<dbReference type="SUPFAM" id="SSF46966">
    <property type="entry name" value="Spectrin repeat"/>
    <property type="match status" value="2"/>
</dbReference>
<dbReference type="GO" id="GO:0016020">
    <property type="term" value="C:membrane"/>
    <property type="evidence" value="ECO:0007669"/>
    <property type="project" value="TreeGrafter"/>
</dbReference>
<dbReference type="GO" id="GO:0005198">
    <property type="term" value="F:structural molecule activity"/>
    <property type="evidence" value="ECO:0007669"/>
    <property type="project" value="TreeGrafter"/>
</dbReference>
<dbReference type="Gene3D" id="1.20.58.60">
    <property type="match status" value="2"/>
</dbReference>
<organism evidence="2 3">
    <name type="scientific">Otus sunia</name>
    <name type="common">Oriental scops-owl</name>
    <dbReference type="NCBI Taxonomy" id="257818"/>
    <lineage>
        <taxon>Eukaryota</taxon>
        <taxon>Metazoa</taxon>
        <taxon>Chordata</taxon>
        <taxon>Craniata</taxon>
        <taxon>Vertebrata</taxon>
        <taxon>Euteleostomi</taxon>
        <taxon>Archelosauria</taxon>
        <taxon>Archosauria</taxon>
        <taxon>Dinosauria</taxon>
        <taxon>Saurischia</taxon>
        <taxon>Theropoda</taxon>
        <taxon>Coelurosauria</taxon>
        <taxon>Aves</taxon>
        <taxon>Neognathae</taxon>
        <taxon>Neoaves</taxon>
        <taxon>Telluraves</taxon>
        <taxon>Strigiformes</taxon>
        <taxon>Strigidae</taxon>
        <taxon>Otus</taxon>
    </lineage>
</organism>
<keyword evidence="3" id="KW-1185">Reference proteome</keyword>
<dbReference type="Pfam" id="PF00435">
    <property type="entry name" value="Spectrin"/>
    <property type="match status" value="1"/>
</dbReference>
<dbReference type="SMART" id="SM00150">
    <property type="entry name" value="SPEC"/>
    <property type="match status" value="2"/>
</dbReference>
<protein>
    <recommendedName>
        <fullName evidence="1">EF-hand domain-containing protein</fullName>
    </recommendedName>
</protein>
<evidence type="ECO:0000313" key="3">
    <source>
        <dbReference type="Proteomes" id="UP000694552"/>
    </source>
</evidence>
<proteinExistence type="predicted"/>
<reference evidence="2" key="2">
    <citation type="submission" date="2025-09" db="UniProtKB">
        <authorList>
            <consortium name="Ensembl"/>
        </authorList>
    </citation>
    <scope>IDENTIFICATION</scope>
</reference>
<accession>A0A8C8A9M3</accession>
<dbReference type="Ensembl" id="ENSOSUT00000001141.1">
    <property type="protein sequence ID" value="ENSOSUP00000001119.1"/>
    <property type="gene ID" value="ENSOSUG00000000842.1"/>
</dbReference>
<dbReference type="PROSITE" id="PS50222">
    <property type="entry name" value="EF_HAND_2"/>
    <property type="match status" value="1"/>
</dbReference>
<dbReference type="InterPro" id="IPR018247">
    <property type="entry name" value="EF_Hand_1_Ca_BS"/>
</dbReference>
<feature type="domain" description="EF-hand" evidence="1">
    <location>
        <begin position="475"/>
        <end position="510"/>
    </location>
</feature>
<dbReference type="GO" id="GO:0005882">
    <property type="term" value="C:intermediate filament"/>
    <property type="evidence" value="ECO:0007669"/>
    <property type="project" value="TreeGrafter"/>
</dbReference>
<dbReference type="PANTHER" id="PTHR23169:SF33">
    <property type="entry name" value="MICROTUBULE-ACTIN CROSS-LINKING FACTOR 1, ISOFORMS 1_2_3_5"/>
    <property type="match status" value="1"/>
</dbReference>
<name>A0A8C8A9M3_9STRI</name>
<dbReference type="GO" id="GO:0005509">
    <property type="term" value="F:calcium ion binding"/>
    <property type="evidence" value="ECO:0007669"/>
    <property type="project" value="InterPro"/>
</dbReference>
<sequence>RLRDFSRKQDGAVIQNLVLTARERLGAVLRRTAERGAALEEARKRTKQLCAQGMALPVLLVHPALGFGSRCPSPAGLCRGAAGWLSPGAACIACTLAHRQHKLEENLLFSGKFTDALQALMDWLYRAEPQLSEDVPVGGDRDLVGDLMDKHKVFQKELGKRASCVKMLKRSVRDLTRGSSSVDSQWLQQQMEELGGRWDLVCALSVSKQARLEAALRQAEEFHSLVQSFLGRLSESEQALRYGVCPEEETAVQEVLCLPHGPGSPRRLAPAVALALGCAVGRHTPSPPAPAVAQLPARCPQVLSWAQQQGERLQAQTASLAAEREETAQLLDWITAAEEALGLRDQEPLPEEAEQLEELSAQHAVFMEELNRKQPDVEKVTKSCKRKLATELGAPAARRLATRKSPPCPPLPPLALEPQTPLMAQLLHRWQQLWLLALDRQYRLETALQRLRELEEFAHFDFGVWRKRYMQWIGQMKSRVLDVFRGIDRDQDGRISQREFIESVLASSACAWGWLLGHPPGLPLPPQEPGEGQFGEQWGSSCRGGIPRKGIQLLPN</sequence>
<dbReference type="GO" id="GO:0045104">
    <property type="term" value="P:intermediate filament cytoskeleton organization"/>
    <property type="evidence" value="ECO:0007669"/>
    <property type="project" value="InterPro"/>
</dbReference>
<dbReference type="PROSITE" id="PS00018">
    <property type="entry name" value="EF_HAND_1"/>
    <property type="match status" value="1"/>
</dbReference>
<dbReference type="CDD" id="cd00176">
    <property type="entry name" value="SPEC"/>
    <property type="match status" value="1"/>
</dbReference>
<dbReference type="InterPro" id="IPR043197">
    <property type="entry name" value="Plakin"/>
</dbReference>